<organism evidence="1 2">
    <name type="scientific">Tritrichomonas foetus</name>
    <dbReference type="NCBI Taxonomy" id="1144522"/>
    <lineage>
        <taxon>Eukaryota</taxon>
        <taxon>Metamonada</taxon>
        <taxon>Parabasalia</taxon>
        <taxon>Tritrichomonadida</taxon>
        <taxon>Tritrichomonadidae</taxon>
        <taxon>Tritrichomonas</taxon>
    </lineage>
</organism>
<dbReference type="Gene3D" id="2.60.120.10">
    <property type="entry name" value="Jelly Rolls"/>
    <property type="match status" value="1"/>
</dbReference>
<evidence type="ECO:0000313" key="1">
    <source>
        <dbReference type="EMBL" id="OHS93460.1"/>
    </source>
</evidence>
<keyword evidence="2" id="KW-1185">Reference proteome</keyword>
<dbReference type="Proteomes" id="UP000179807">
    <property type="component" value="Unassembled WGS sequence"/>
</dbReference>
<dbReference type="RefSeq" id="XP_068346597.1">
    <property type="nucleotide sequence ID" value="XM_068513100.1"/>
</dbReference>
<dbReference type="VEuPathDB" id="TrichDB:TRFO_40265"/>
<dbReference type="InterPro" id="IPR014710">
    <property type="entry name" value="RmlC-like_jellyroll"/>
</dbReference>
<name>A0A1J4J8A3_9EUKA</name>
<dbReference type="InterPro" id="IPR011051">
    <property type="entry name" value="RmlC_Cupin_sf"/>
</dbReference>
<comment type="caution">
    <text evidence="1">The sequence shown here is derived from an EMBL/GenBank/DDBJ whole genome shotgun (WGS) entry which is preliminary data.</text>
</comment>
<dbReference type="SUPFAM" id="SSF51182">
    <property type="entry name" value="RmlC-like cupins"/>
    <property type="match status" value="1"/>
</dbReference>
<proteinExistence type="predicted"/>
<dbReference type="EMBL" id="MLAK01001400">
    <property type="protein sequence ID" value="OHS93460.1"/>
    <property type="molecule type" value="Genomic_DNA"/>
</dbReference>
<evidence type="ECO:0000313" key="2">
    <source>
        <dbReference type="Proteomes" id="UP000179807"/>
    </source>
</evidence>
<dbReference type="GeneID" id="94847804"/>
<accession>A0A1J4J8A3</accession>
<evidence type="ECO:0008006" key="3">
    <source>
        <dbReference type="Google" id="ProtNLM"/>
    </source>
</evidence>
<sequence length="346" mass="40903">MFPFPDFSRPNILSKFNKIRPFTNPEMRNKSSVKHENTRGDIQQTCQKGHIKQEKLRNEQNFCSKYIKPEIFLKSQQIFEELDEMKIIPYFNQHSQINKPSFSRKPRLEMHIGEVRVYTPSDKKLKDKIRKHMDQEYLERFKHDYTFIQTPPRAEIPNGQKSGEFSPYFPRYNISYHKTEKKDLPILSNKEMSSEETCSESSEPKIDDFSNNKTIHKFDADECELPIALRRSRRPKTKPLRYWMGEKILYQPDESGCMTKVREIKFDDKETIKKDETMIQIETNEKRIFQPKSAGQKYLIKEGGVQITLNGKTWKSSEGGYFYVAKGKEFTVENLSGKIATIFVYK</sequence>
<reference evidence="1" key="1">
    <citation type="submission" date="2016-10" db="EMBL/GenBank/DDBJ databases">
        <authorList>
            <person name="Benchimol M."/>
            <person name="Almeida L.G."/>
            <person name="Vasconcelos A.T."/>
            <person name="Perreira-Neves A."/>
            <person name="Rosa I.A."/>
            <person name="Tasca T."/>
            <person name="Bogo M.R."/>
            <person name="de Souza W."/>
        </authorList>
    </citation>
    <scope>NUCLEOTIDE SEQUENCE [LARGE SCALE GENOMIC DNA]</scope>
    <source>
        <strain evidence="1">K</strain>
    </source>
</reference>
<dbReference type="AlphaFoldDB" id="A0A1J4J8A3"/>
<protein>
    <recommendedName>
        <fullName evidence="3">Mif2/CENP-C cupin domain-containing protein</fullName>
    </recommendedName>
</protein>
<gene>
    <name evidence="1" type="ORF">TRFO_40265</name>
</gene>
<dbReference type="OrthoDB" id="1939643at2759"/>